<protein>
    <recommendedName>
        <fullName evidence="3">Hemerythrin-like domain-containing protein</fullName>
    </recommendedName>
</protein>
<reference evidence="1 2" key="1">
    <citation type="submission" date="2023-11" db="EMBL/GenBank/DDBJ databases">
        <title>Gilvimarinus fulvus sp. nov., isolated from the surface of Kelp.</title>
        <authorList>
            <person name="Sun Y.Y."/>
            <person name="Gong Y."/>
            <person name="Du Z.J."/>
        </authorList>
    </citation>
    <scope>NUCLEOTIDE SEQUENCE [LARGE SCALE GENOMIC DNA]</scope>
    <source>
        <strain evidence="1 2">SDUM040013</strain>
    </source>
</reference>
<proteinExistence type="predicted"/>
<sequence>MSLSANPLLIRDAMTAIHKTLRTEVFALSSLLAKSTDDAVTVLEAIQDMRRQIMSQAEQEAQLLEAALRDYDPVLANQREDNHLKFAAKLDHLCARARLLVSIYGIKRRHMQEEMYLDWNLFVSEYLLHLDLKEREMLPALVMSLAPMNNLASSMYIGNSALLAANTATSKPLCASKSD</sequence>
<evidence type="ECO:0000313" key="2">
    <source>
        <dbReference type="Proteomes" id="UP001273505"/>
    </source>
</evidence>
<dbReference type="RefSeq" id="WP_302721414.1">
    <property type="nucleotide sequence ID" value="NZ_JAULRU010000319.1"/>
</dbReference>
<organism evidence="1 2">
    <name type="scientific">Gilvimarinus gilvus</name>
    <dbReference type="NCBI Taxonomy" id="3058038"/>
    <lineage>
        <taxon>Bacteria</taxon>
        <taxon>Pseudomonadati</taxon>
        <taxon>Pseudomonadota</taxon>
        <taxon>Gammaproteobacteria</taxon>
        <taxon>Cellvibrionales</taxon>
        <taxon>Cellvibrionaceae</taxon>
        <taxon>Gilvimarinus</taxon>
    </lineage>
</organism>
<accession>A0ABU4RWC6</accession>
<keyword evidence="2" id="KW-1185">Reference proteome</keyword>
<gene>
    <name evidence="1" type="ORF">SCD92_07405</name>
</gene>
<dbReference type="EMBL" id="JAXAFO010000010">
    <property type="protein sequence ID" value="MDX6849181.1"/>
    <property type="molecule type" value="Genomic_DNA"/>
</dbReference>
<dbReference type="Proteomes" id="UP001273505">
    <property type="component" value="Unassembled WGS sequence"/>
</dbReference>
<evidence type="ECO:0000313" key="1">
    <source>
        <dbReference type="EMBL" id="MDX6849181.1"/>
    </source>
</evidence>
<evidence type="ECO:0008006" key="3">
    <source>
        <dbReference type="Google" id="ProtNLM"/>
    </source>
</evidence>
<name>A0ABU4RWC6_9GAMM</name>
<comment type="caution">
    <text evidence="1">The sequence shown here is derived from an EMBL/GenBank/DDBJ whole genome shotgun (WGS) entry which is preliminary data.</text>
</comment>
<dbReference type="Gene3D" id="1.20.120.520">
    <property type="entry name" value="nmb1532 protein domain like"/>
    <property type="match status" value="1"/>
</dbReference>